<protein>
    <recommendedName>
        <fullName evidence="9">EMP1 protein</fullName>
    </recommendedName>
</protein>
<feature type="non-terminal residue" evidence="7">
    <location>
        <position position="1"/>
    </location>
</feature>
<evidence type="ECO:0000313" key="8">
    <source>
        <dbReference type="Proteomes" id="UP000054289"/>
    </source>
</evidence>
<name>A0A0L7KKX6_PLAFX</name>
<gene>
    <name evidence="7" type="ORF">PFHG_05283</name>
</gene>
<evidence type="ECO:0000256" key="2">
    <source>
        <dbReference type="SAM" id="Phobius"/>
    </source>
</evidence>
<dbReference type="FunFam" id="1.20.58.830:FF:000001">
    <property type="entry name" value="Erythrocyte membrane protein 1, PfEMP1"/>
    <property type="match status" value="1"/>
</dbReference>
<evidence type="ECO:0000256" key="1">
    <source>
        <dbReference type="SAM" id="MobiDB-lite"/>
    </source>
</evidence>
<dbReference type="Pfam" id="PF18562">
    <property type="entry name" value="CIDR1_gamma"/>
    <property type="match status" value="1"/>
</dbReference>
<feature type="compositionally biased region" description="Polar residues" evidence="1">
    <location>
        <begin position="477"/>
        <end position="486"/>
    </location>
</feature>
<dbReference type="Gene3D" id="1.20.58.1930">
    <property type="match status" value="1"/>
</dbReference>
<keyword evidence="2" id="KW-1133">Transmembrane helix</keyword>
<accession>A0A0L7KKX6</accession>
<dbReference type="InterPro" id="IPR054595">
    <property type="entry name" value="DBL_C"/>
</dbReference>
<dbReference type="Gene3D" id="1.20.58.830">
    <property type="match status" value="1"/>
</dbReference>
<dbReference type="Proteomes" id="UP000054289">
    <property type="component" value="Unassembled WGS sequence"/>
</dbReference>
<dbReference type="Pfam" id="PF22672">
    <property type="entry name" value="DBL_C"/>
    <property type="match status" value="1"/>
</dbReference>
<proteinExistence type="predicted"/>
<feature type="domain" description="Duffy-binding-like" evidence="3">
    <location>
        <begin position="332"/>
        <end position="478"/>
    </location>
</feature>
<evidence type="ECO:0000259" key="3">
    <source>
        <dbReference type="Pfam" id="PF03011"/>
    </source>
</evidence>
<feature type="domain" description="Plasmodium falciparum erythrocyte membrane protein 1 acidic terminal segment" evidence="4">
    <location>
        <begin position="627"/>
        <end position="731"/>
    </location>
</feature>
<dbReference type="SUPFAM" id="SSF140924">
    <property type="entry name" value="Duffy binding domain-like"/>
    <property type="match status" value="2"/>
</dbReference>
<dbReference type="EMBL" id="CH672233">
    <property type="protein sequence ID" value="KOB63549.1"/>
    <property type="molecule type" value="Genomic_DNA"/>
</dbReference>
<dbReference type="InterPro" id="IPR041480">
    <property type="entry name" value="CIDR1_gamma"/>
</dbReference>
<dbReference type="InterPro" id="IPR029211">
    <property type="entry name" value="PfEMP1_ATS"/>
</dbReference>
<feature type="transmembrane region" description="Helical" evidence="2">
    <location>
        <begin position="750"/>
        <end position="771"/>
    </location>
</feature>
<evidence type="ECO:0000259" key="4">
    <source>
        <dbReference type="Pfam" id="PF15445"/>
    </source>
</evidence>
<dbReference type="AlphaFoldDB" id="A0A0L7KKX6"/>
<feature type="region of interest" description="Disordered" evidence="1">
    <location>
        <begin position="509"/>
        <end position="603"/>
    </location>
</feature>
<feature type="domain" description="Duffy-binding-like" evidence="6">
    <location>
        <begin position="60"/>
        <end position="212"/>
    </location>
</feature>
<evidence type="ECO:0000313" key="7">
    <source>
        <dbReference type="EMBL" id="KOB63549.1"/>
    </source>
</evidence>
<dbReference type="InterPro" id="IPR004258">
    <property type="entry name" value="DBL"/>
</dbReference>
<organism evidence="7 8">
    <name type="scientific">Plasmodium falciparum (isolate HB3)</name>
    <dbReference type="NCBI Taxonomy" id="137071"/>
    <lineage>
        <taxon>Eukaryota</taxon>
        <taxon>Sar</taxon>
        <taxon>Alveolata</taxon>
        <taxon>Apicomplexa</taxon>
        <taxon>Aconoidasida</taxon>
        <taxon>Haemosporida</taxon>
        <taxon>Plasmodiidae</taxon>
        <taxon>Plasmodium</taxon>
        <taxon>Plasmodium (Laverania)</taxon>
    </lineage>
</organism>
<dbReference type="FunFam" id="1.20.58.1930:FF:000001">
    <property type="entry name" value="Erythrocyte membrane protein 1, PfEMP1"/>
    <property type="match status" value="1"/>
</dbReference>
<feature type="domain" description="Cysteine-rich interdomain region 1 gamma" evidence="5">
    <location>
        <begin position="262"/>
        <end position="312"/>
    </location>
</feature>
<feature type="transmembrane region" description="Helical" evidence="2">
    <location>
        <begin position="606"/>
        <end position="627"/>
    </location>
</feature>
<keyword evidence="2" id="KW-0472">Membrane</keyword>
<feature type="compositionally biased region" description="Polar residues" evidence="1">
    <location>
        <begin position="573"/>
        <end position="582"/>
    </location>
</feature>
<evidence type="ECO:0000259" key="6">
    <source>
        <dbReference type="Pfam" id="PF22672"/>
    </source>
</evidence>
<keyword evidence="2" id="KW-0812">Transmembrane</keyword>
<sequence length="787" mass="87878">FSEKTVPPTSPSNIKYTEAKLDKDSGTEAKSNESPSPTSDTPTTLDSFIKRPTYFRYLEEWGQNFCKERTKRLEDIKDNCVDADGNKQYSGDGEDCGKIHEDPTIVPSLEGPKCSKPCSFYRKWIEIKKEEFTKQSGAYDGQKKNCPTQSKATGPNNVGNGFCGTVTTCDTAGEFLERLKNGPCSKKDSESGQGNRKDILDFRQPGQTFKEAHNCAPCSQFKIDCENGKCTSGGINEKCNGKNNRSAYITASDIKNGGNSTHKLDMLVSDKSGNGFKDVLNECAGADIFKGIRKDVWTCGKVCGYVVCKSKNVNGETTSGENNDQIITIRGLVTHWVQNFLDDYKKIKHKISQCTKSENKSKCISGCDKKCKCVGQWIKLKQQEWKTLKERFNEQYKNKDSGDYPVKTILEELIPQIGAANANNDVKKVIKLSKFDNSCACSADANAQKKDSNENDAIDCMINRLQQKIGECKNKHNGQTSSLSGEKQSECKEYTPPDDEDLLLEEEENTVAQPKICPKPPDPPQEKVEEKCGKDEETRKEKEPEQPAKEESGAARPSDPAEKPAADSPLPSTPSGDSNPDQTPVLKPEEEAPAPAPAREPFDPTILQTTIPFGIALALGSIAFLFLKIDMNNPKTTNEFTYVDSNPNQVDDTYVDSNPDNSSMDTILEDLDKPFNEPYYYDMYDDDIYYDVHDHDTSTVDTNAMDVPSKVQIEMDINTKLVKEKYPIADLKLFKLKNINYWKRIEYNNILLFVLLLLILLLIVILLEVVINSITINFISDNSTLKI</sequence>
<feature type="region of interest" description="Disordered" evidence="1">
    <location>
        <begin position="1"/>
        <end position="45"/>
    </location>
</feature>
<dbReference type="Pfam" id="PF03011">
    <property type="entry name" value="PFEMP"/>
    <property type="match status" value="1"/>
</dbReference>
<feature type="region of interest" description="Disordered" evidence="1">
    <location>
        <begin position="473"/>
        <end position="497"/>
    </location>
</feature>
<dbReference type="OrthoDB" id="378897at2759"/>
<reference evidence="7 8" key="1">
    <citation type="submission" date="2006-03" db="EMBL/GenBank/DDBJ databases">
        <title>Annotation of Plasmodium falciparum HB3.</title>
        <authorList>
            <consortium name="The Broad Institute Genome Sequencing Platform"/>
            <person name="Volkman S.K."/>
            <person name="Neafsey D.E."/>
            <person name="Dash A.P."/>
            <person name="Chitnis C.E."/>
            <person name="Hartl D.L."/>
            <person name="Young S.K."/>
            <person name="Zeng Q."/>
            <person name="Koehrsen M."/>
            <person name="Alvarado L."/>
            <person name="Berlin A."/>
            <person name="Borenstein D."/>
            <person name="Chapman S.B."/>
            <person name="Chen Z."/>
            <person name="Engels R."/>
            <person name="Freedman E."/>
            <person name="Gellesch M."/>
            <person name="Goldberg J."/>
            <person name="Griggs A."/>
            <person name="Gujja S."/>
            <person name="Heilman E.R."/>
            <person name="Heiman D.I."/>
            <person name="Howarth C."/>
            <person name="Jen D."/>
            <person name="Larson L."/>
            <person name="Mehta T."/>
            <person name="Neiman D."/>
            <person name="Park D."/>
            <person name="Pearson M."/>
            <person name="Roberts A."/>
            <person name="Saif S."/>
            <person name="Shea T."/>
            <person name="Shenoy N."/>
            <person name="Sisk P."/>
            <person name="Stolte C."/>
            <person name="Sykes S."/>
            <person name="Walk T."/>
            <person name="White J."/>
            <person name="Yandava C."/>
            <person name="Haas B."/>
            <person name="Henn M.R."/>
            <person name="Nusbaum C."/>
            <person name="Birren B."/>
        </authorList>
    </citation>
    <scope>NUCLEOTIDE SEQUENCE [LARGE SCALE GENOMIC DNA]</scope>
    <source>
        <strain evidence="7">HB3</strain>
    </source>
</reference>
<feature type="compositionally biased region" description="Low complexity" evidence="1">
    <location>
        <begin position="34"/>
        <end position="45"/>
    </location>
</feature>
<feature type="compositionally biased region" description="Basic and acidic residues" evidence="1">
    <location>
        <begin position="524"/>
        <end position="565"/>
    </location>
</feature>
<reference evidence="8" key="2">
    <citation type="submission" date="2006-03" db="EMBL/GenBank/DDBJ databases">
        <title>The genome sequence of the Plasmodium falciparum HB3.</title>
        <authorList>
            <consortium name="The Broad Institute Genome Sequencing Platform"/>
            <person name="Birren B."/>
            <person name="Lander E."/>
            <person name="Galagan J."/>
            <person name="Nusbaum C."/>
            <person name="Devon K."/>
            <person name="Henn M."/>
            <person name="Jaffe D."/>
            <person name="Butler J."/>
            <person name="Alvarez P."/>
            <person name="Gnerre S."/>
            <person name="Grabherr M."/>
            <person name="Kleber M."/>
            <person name="Mauceli E."/>
            <person name="Brockman W."/>
            <person name="MacCallum I.A."/>
            <person name="Rounsley S."/>
            <person name="Young S."/>
            <person name="LaButti K."/>
            <person name="Pushparaj V."/>
            <person name="DeCaprio D."/>
            <person name="Crawford M."/>
            <person name="Koehrsen M."/>
            <person name="Engels R."/>
            <person name="Montgomery P."/>
            <person name="Pearson M."/>
            <person name="Howarth C."/>
            <person name="Larson L."/>
            <person name="Luoma S."/>
            <person name="White J."/>
            <person name="Kodira C."/>
            <person name="Zeng Q."/>
            <person name="Oleary S."/>
            <person name="Yandava C."/>
            <person name="Alvarado L."/>
            <person name="Wirth D."/>
            <person name="Volkman S."/>
            <person name="Hartl D."/>
        </authorList>
    </citation>
    <scope>NUCLEOTIDE SEQUENCE [LARGE SCALE GENOMIC DNA]</scope>
</reference>
<evidence type="ECO:0008006" key="9">
    <source>
        <dbReference type="Google" id="ProtNLM"/>
    </source>
</evidence>
<dbReference type="KEGG" id="pfh:PFHG_05283"/>
<feature type="compositionally biased region" description="Basic and acidic residues" evidence="1">
    <location>
        <begin position="17"/>
        <end position="31"/>
    </location>
</feature>
<dbReference type="Pfam" id="PF15445">
    <property type="entry name" value="ATS"/>
    <property type="match status" value="1"/>
</dbReference>
<evidence type="ECO:0000259" key="5">
    <source>
        <dbReference type="Pfam" id="PF18562"/>
    </source>
</evidence>